<keyword evidence="1" id="KW-0732">Signal</keyword>
<reference evidence="2" key="1">
    <citation type="journal article" date="2020" name="mSystems">
        <title>Genome- and Community-Level Interaction Insights into Carbon Utilization and Element Cycling Functions of Hydrothermarchaeota in Hydrothermal Sediment.</title>
        <authorList>
            <person name="Zhou Z."/>
            <person name="Liu Y."/>
            <person name="Xu W."/>
            <person name="Pan J."/>
            <person name="Luo Z.H."/>
            <person name="Li M."/>
        </authorList>
    </citation>
    <scope>NUCLEOTIDE SEQUENCE [LARGE SCALE GENOMIC DNA]</scope>
    <source>
        <strain evidence="2">SpSt-914</strain>
    </source>
</reference>
<dbReference type="PROSITE" id="PS51257">
    <property type="entry name" value="PROKAR_LIPOPROTEIN"/>
    <property type="match status" value="1"/>
</dbReference>
<evidence type="ECO:0000256" key="1">
    <source>
        <dbReference type="SAM" id="SignalP"/>
    </source>
</evidence>
<sequence length="225" mass="24988">MKFKLLALTLLLLSTGCDLLLQLLDKTPPTCIILSPPDSSLVSGVVHIQVEANDSNGIAAIDLYTDNSLAATESSATADFEWDTGQFEPGSWHRLFCIAIDHAGNKGSSDTLHLQIAALGPKSIFHGKITLNNNYYRWIEFDARPGKKISGTARAVNGTISRLSLLDTINFQKYRQNQTYNPLFEEQNTTEASINYQFTISGAYYIVLLNTTGSQKTYWLRFTLE</sequence>
<dbReference type="AlphaFoldDB" id="A0A7V3PTT7"/>
<comment type="caution">
    <text evidence="2">The sequence shown here is derived from an EMBL/GenBank/DDBJ whole genome shotgun (WGS) entry which is preliminary data.</text>
</comment>
<feature type="signal peptide" evidence="1">
    <location>
        <begin position="1"/>
        <end position="20"/>
    </location>
</feature>
<proteinExistence type="predicted"/>
<dbReference type="InterPro" id="IPR013783">
    <property type="entry name" value="Ig-like_fold"/>
</dbReference>
<dbReference type="Gene3D" id="2.60.40.10">
    <property type="entry name" value="Immunoglobulins"/>
    <property type="match status" value="1"/>
</dbReference>
<feature type="chain" id="PRO_5030541802" evidence="1">
    <location>
        <begin position="21"/>
        <end position="225"/>
    </location>
</feature>
<protein>
    <submittedName>
        <fullName evidence="2">Uncharacterized protein</fullName>
    </submittedName>
</protein>
<accession>A0A7V3PTT7</accession>
<evidence type="ECO:0000313" key="2">
    <source>
        <dbReference type="EMBL" id="HGD13401.1"/>
    </source>
</evidence>
<name>A0A7V3PTT7_UNCW3</name>
<gene>
    <name evidence="2" type="ORF">ENX16_04910</name>
</gene>
<dbReference type="EMBL" id="DTMZ01000109">
    <property type="protein sequence ID" value="HGD13401.1"/>
    <property type="molecule type" value="Genomic_DNA"/>
</dbReference>
<dbReference type="Pfam" id="PF17957">
    <property type="entry name" value="Big_7"/>
    <property type="match status" value="1"/>
</dbReference>
<organism evidence="2">
    <name type="scientific">candidate division WOR-3 bacterium</name>
    <dbReference type="NCBI Taxonomy" id="2052148"/>
    <lineage>
        <taxon>Bacteria</taxon>
        <taxon>Bacteria division WOR-3</taxon>
    </lineage>
</organism>